<dbReference type="EMBL" id="VXIV02000336">
    <property type="protein sequence ID" value="KAF6038867.1"/>
    <property type="molecule type" value="Genomic_DNA"/>
</dbReference>
<feature type="domain" description="MD-2-related lipid-recognition" evidence="1">
    <location>
        <begin position="26"/>
        <end position="149"/>
    </location>
</feature>
<dbReference type="SUPFAM" id="SSF81296">
    <property type="entry name" value="E set domains"/>
    <property type="match status" value="1"/>
</dbReference>
<evidence type="ECO:0000313" key="3">
    <source>
        <dbReference type="Proteomes" id="UP000593567"/>
    </source>
</evidence>
<evidence type="ECO:0000259" key="1">
    <source>
        <dbReference type="SMART" id="SM00737"/>
    </source>
</evidence>
<evidence type="ECO:0000313" key="2">
    <source>
        <dbReference type="EMBL" id="KAF6038867.1"/>
    </source>
</evidence>
<dbReference type="AlphaFoldDB" id="A0A7J7KKP6"/>
<dbReference type="InterPro" id="IPR014756">
    <property type="entry name" value="Ig_E-set"/>
</dbReference>
<proteinExistence type="predicted"/>
<dbReference type="Proteomes" id="UP000593567">
    <property type="component" value="Unassembled WGS sequence"/>
</dbReference>
<reference evidence="2" key="1">
    <citation type="submission" date="2020-06" db="EMBL/GenBank/DDBJ databases">
        <title>Draft genome of Bugula neritina, a colonial animal packing powerful symbionts and potential medicines.</title>
        <authorList>
            <person name="Rayko M."/>
        </authorList>
    </citation>
    <scope>NUCLEOTIDE SEQUENCE [LARGE SCALE GENOMIC DNA]</scope>
    <source>
        <strain evidence="2">Kwan_BN1</strain>
    </source>
</reference>
<dbReference type="SMART" id="SM00737">
    <property type="entry name" value="ML"/>
    <property type="match status" value="1"/>
</dbReference>
<protein>
    <recommendedName>
        <fullName evidence="1">MD-2-related lipid-recognition domain-containing protein</fullName>
    </recommendedName>
</protein>
<dbReference type="OrthoDB" id="5970827at2759"/>
<name>A0A7J7KKP6_BUGNE</name>
<accession>A0A7J7KKP6</accession>
<gene>
    <name evidence="2" type="ORF">EB796_002818</name>
</gene>
<organism evidence="2 3">
    <name type="scientific">Bugula neritina</name>
    <name type="common">Brown bryozoan</name>
    <name type="synonym">Sertularia neritina</name>
    <dbReference type="NCBI Taxonomy" id="10212"/>
    <lineage>
        <taxon>Eukaryota</taxon>
        <taxon>Metazoa</taxon>
        <taxon>Spiralia</taxon>
        <taxon>Lophotrochozoa</taxon>
        <taxon>Bryozoa</taxon>
        <taxon>Gymnolaemata</taxon>
        <taxon>Cheilostomatida</taxon>
        <taxon>Flustrina</taxon>
        <taxon>Buguloidea</taxon>
        <taxon>Bugulidae</taxon>
        <taxon>Bugula</taxon>
    </lineage>
</organism>
<sequence length="151" mass="17049">MAEIAQAAWGAWLYQNQYVSIGDVFDTDCDDKERILVGKLVLLPDPDTNGVKVRAYANTSFDNPIIYGTLHALVHYNGKEFYNNGLDLCTVDKNEKDKSQILSCPISKGMHFIVKEKKVSPFLPTGEYKVKIWITNQDKITVMCSDTLLKI</sequence>
<keyword evidence="3" id="KW-1185">Reference proteome</keyword>
<dbReference type="Pfam" id="PF02221">
    <property type="entry name" value="E1_DerP2_DerF2"/>
    <property type="match status" value="1"/>
</dbReference>
<dbReference type="Gene3D" id="2.60.40.770">
    <property type="match status" value="1"/>
</dbReference>
<dbReference type="InterPro" id="IPR003172">
    <property type="entry name" value="ML_dom"/>
</dbReference>
<comment type="caution">
    <text evidence="2">The sequence shown here is derived from an EMBL/GenBank/DDBJ whole genome shotgun (WGS) entry which is preliminary data.</text>
</comment>